<dbReference type="OMA" id="INCANDP"/>
<evidence type="ECO:0000313" key="10">
    <source>
        <dbReference type="EMBL" id="KAF8770594.1"/>
    </source>
</evidence>
<keyword evidence="3" id="KW-0929">Antimicrobial</keyword>
<keyword evidence="11" id="KW-1185">Reference proteome</keyword>
<dbReference type="EMBL" id="JABXBU010002228">
    <property type="protein sequence ID" value="KAF8770594.1"/>
    <property type="molecule type" value="Genomic_DNA"/>
</dbReference>
<dbReference type="Gene3D" id="1.10.530.10">
    <property type="match status" value="1"/>
</dbReference>
<evidence type="ECO:0000256" key="5">
    <source>
        <dbReference type="ARBA" id="ARBA00022801"/>
    </source>
</evidence>
<dbReference type="PANTHER" id="PTHR11195">
    <property type="entry name" value="DESTABILASE-RELATED"/>
    <property type="match status" value="1"/>
</dbReference>
<reference evidence="10" key="1">
    <citation type="journal article" date="2020" name="bioRxiv">
        <title>Chromosome-level reference genome of the European wasp spider Argiope bruennichi: a resource for studies on range expansion and evolutionary adaptation.</title>
        <authorList>
            <person name="Sheffer M.M."/>
            <person name="Hoppe A."/>
            <person name="Krehenwinkel H."/>
            <person name="Uhl G."/>
            <person name="Kuss A.W."/>
            <person name="Jensen L."/>
            <person name="Jensen C."/>
            <person name="Gillespie R.G."/>
            <person name="Hoff K.J."/>
            <person name="Prost S."/>
        </authorList>
    </citation>
    <scope>NUCLEOTIDE SEQUENCE</scope>
</reference>
<keyword evidence="5" id="KW-0378">Hydrolase</keyword>
<dbReference type="GO" id="GO:0031640">
    <property type="term" value="P:killing of cells of another organism"/>
    <property type="evidence" value="ECO:0007669"/>
    <property type="project" value="UniProtKB-KW"/>
</dbReference>
<feature type="disulfide bond" evidence="8">
    <location>
        <begin position="90"/>
        <end position="96"/>
    </location>
</feature>
<feature type="disulfide bond" evidence="8">
    <location>
        <begin position="51"/>
        <end position="61"/>
    </location>
</feature>
<feature type="disulfide bond" evidence="8">
    <location>
        <begin position="34"/>
        <end position="120"/>
    </location>
</feature>
<dbReference type="Pfam" id="PF05497">
    <property type="entry name" value="Destabilase"/>
    <property type="match status" value="1"/>
</dbReference>
<evidence type="ECO:0000256" key="3">
    <source>
        <dbReference type="ARBA" id="ARBA00022529"/>
    </source>
</evidence>
<evidence type="ECO:0000256" key="8">
    <source>
        <dbReference type="PIRSR" id="PIRSR608597-3"/>
    </source>
</evidence>
<proteinExistence type="predicted"/>
<feature type="chain" id="PRO_5035811657" description="lysozyme" evidence="9">
    <location>
        <begin position="22"/>
        <end position="157"/>
    </location>
</feature>
<reference evidence="10" key="2">
    <citation type="submission" date="2020-06" db="EMBL/GenBank/DDBJ databases">
        <authorList>
            <person name="Sheffer M."/>
        </authorList>
    </citation>
    <scope>NUCLEOTIDE SEQUENCE</scope>
</reference>
<evidence type="ECO:0000256" key="6">
    <source>
        <dbReference type="ARBA" id="ARBA00023157"/>
    </source>
</evidence>
<dbReference type="EC" id="3.2.1.17" evidence="2"/>
<dbReference type="InterPro" id="IPR008597">
    <property type="entry name" value="Invert_lysozyme"/>
</dbReference>
<comment type="catalytic activity">
    <reaction evidence="1">
        <text>Hydrolysis of (1-&gt;4)-beta-linkages between N-acetylmuramic acid and N-acetyl-D-glucosamine residues in a peptidoglycan and between N-acetyl-D-glucosamine residues in chitodextrins.</text>
        <dbReference type="EC" id="3.2.1.17"/>
    </reaction>
</comment>
<dbReference type="CDD" id="cd16890">
    <property type="entry name" value="lyz_i"/>
    <property type="match status" value="1"/>
</dbReference>
<dbReference type="AlphaFoldDB" id="A0A8T0EFW2"/>
<gene>
    <name evidence="10" type="ORF">HNY73_018102</name>
</gene>
<evidence type="ECO:0000256" key="2">
    <source>
        <dbReference type="ARBA" id="ARBA00012732"/>
    </source>
</evidence>
<name>A0A8T0EFW2_ARGBR</name>
<organism evidence="10 11">
    <name type="scientific">Argiope bruennichi</name>
    <name type="common">Wasp spider</name>
    <name type="synonym">Aranea bruennichi</name>
    <dbReference type="NCBI Taxonomy" id="94029"/>
    <lineage>
        <taxon>Eukaryota</taxon>
        <taxon>Metazoa</taxon>
        <taxon>Ecdysozoa</taxon>
        <taxon>Arthropoda</taxon>
        <taxon>Chelicerata</taxon>
        <taxon>Arachnida</taxon>
        <taxon>Araneae</taxon>
        <taxon>Araneomorphae</taxon>
        <taxon>Entelegynae</taxon>
        <taxon>Araneoidea</taxon>
        <taxon>Araneidae</taxon>
        <taxon>Argiope</taxon>
    </lineage>
</organism>
<dbReference type="PROSITE" id="PS51909">
    <property type="entry name" value="LYSOZYME_I"/>
    <property type="match status" value="1"/>
</dbReference>
<comment type="caution">
    <text evidence="10">The sequence shown here is derived from an EMBL/GenBank/DDBJ whole genome shotgun (WGS) entry which is preliminary data.</text>
</comment>
<dbReference type="PANTHER" id="PTHR11195:SF13">
    <property type="entry name" value="INVERTEBRATE-TYPE LYSOZYME 2-RELATED"/>
    <property type="match status" value="1"/>
</dbReference>
<keyword evidence="6 8" id="KW-1015">Disulfide bond</keyword>
<keyword evidence="7" id="KW-0326">Glycosidase</keyword>
<dbReference type="Proteomes" id="UP000807504">
    <property type="component" value="Unassembled WGS sequence"/>
</dbReference>
<keyword evidence="9" id="KW-0732">Signal</keyword>
<accession>A0A8T0EFW2</accession>
<protein>
    <recommendedName>
        <fullName evidence="2">lysozyme</fullName>
        <ecNumber evidence="2">3.2.1.17</ecNumber>
    </recommendedName>
</protein>
<dbReference type="OrthoDB" id="6337871at2759"/>
<evidence type="ECO:0000256" key="7">
    <source>
        <dbReference type="ARBA" id="ARBA00023295"/>
    </source>
</evidence>
<evidence type="ECO:0000313" key="11">
    <source>
        <dbReference type="Proteomes" id="UP000807504"/>
    </source>
</evidence>
<evidence type="ECO:0000256" key="9">
    <source>
        <dbReference type="SAM" id="SignalP"/>
    </source>
</evidence>
<sequence length="157" mass="17513">MDSRSVGFVLCLVGFVAFVNGQGFKPAGQISEACFNCLCEASSECDENMECQREGPGQYHCGPYLISYAYWKDGGKPGENPDDPLDFEKCVRSRPCAEAAIRGYMNEWAIDCDGDMDIDCYDWARIHKSGAPSCNSTWVLNTDYWARFSSCYKGKDV</sequence>
<feature type="signal peptide" evidence="9">
    <location>
        <begin position="1"/>
        <end position="21"/>
    </location>
</feature>
<evidence type="ECO:0000256" key="4">
    <source>
        <dbReference type="ARBA" id="ARBA00022638"/>
    </source>
</evidence>
<feature type="disulfide bond" evidence="8">
    <location>
        <begin position="39"/>
        <end position="45"/>
    </location>
</feature>
<keyword evidence="4" id="KW-0081">Bacteriolytic enzyme</keyword>
<evidence type="ECO:0000256" key="1">
    <source>
        <dbReference type="ARBA" id="ARBA00000632"/>
    </source>
</evidence>
<dbReference type="GO" id="GO:0042742">
    <property type="term" value="P:defense response to bacterium"/>
    <property type="evidence" value="ECO:0007669"/>
    <property type="project" value="UniProtKB-KW"/>
</dbReference>
<dbReference type="GO" id="GO:0003796">
    <property type="term" value="F:lysozyme activity"/>
    <property type="evidence" value="ECO:0007669"/>
    <property type="project" value="UniProtKB-EC"/>
</dbReference>